<protein>
    <submittedName>
        <fullName evidence="2">F-box protein</fullName>
    </submittedName>
</protein>
<feature type="compositionally biased region" description="Pro residues" evidence="1">
    <location>
        <begin position="275"/>
        <end position="289"/>
    </location>
</feature>
<dbReference type="Proteomes" id="UP000250235">
    <property type="component" value="Unassembled WGS sequence"/>
</dbReference>
<feature type="region of interest" description="Disordered" evidence="1">
    <location>
        <begin position="206"/>
        <end position="229"/>
    </location>
</feature>
<sequence>MSLFDLQDVCIAIGSLATLDLPMVVDLIQIYVLKGPYLRIDGGRSIPVVDRIGGSTAAYSLKCRFPRETGRSQAPKRQQEAHGWLPRSTNTNTTKTTYWKLKPRLGTRSHYKGTKFYLHYKTHDRQQLHVPQLANHSLQKWAFRQLPCWRLAPGSNRNYKKTGAPRPEGRLLRQPALEGLTRSARTDSPRKVGRNEFRRGAAAAAAACEKGKGRPRALGLGDTASRGPTTIVAPESQFRTCTSDHDSIGYPRMSASGESSTTMHRLLHASGSHPIQPPDDPNAPPPPPLLRRKIISGQFNEENPYAQISSRLIVQGDEGVSYPVVDRIGVIYHSLP</sequence>
<dbReference type="AlphaFoldDB" id="A0A2Z7C471"/>
<accession>A0A2Z7C471</accession>
<evidence type="ECO:0000256" key="1">
    <source>
        <dbReference type="SAM" id="MobiDB-lite"/>
    </source>
</evidence>
<keyword evidence="3" id="KW-1185">Reference proteome</keyword>
<reference evidence="2 3" key="1">
    <citation type="journal article" date="2015" name="Proc. Natl. Acad. Sci. U.S.A.">
        <title>The resurrection genome of Boea hygrometrica: A blueprint for survival of dehydration.</title>
        <authorList>
            <person name="Xiao L."/>
            <person name="Yang G."/>
            <person name="Zhang L."/>
            <person name="Yang X."/>
            <person name="Zhao S."/>
            <person name="Ji Z."/>
            <person name="Zhou Q."/>
            <person name="Hu M."/>
            <person name="Wang Y."/>
            <person name="Chen M."/>
            <person name="Xu Y."/>
            <person name="Jin H."/>
            <person name="Xiao X."/>
            <person name="Hu G."/>
            <person name="Bao F."/>
            <person name="Hu Y."/>
            <person name="Wan P."/>
            <person name="Li L."/>
            <person name="Deng X."/>
            <person name="Kuang T."/>
            <person name="Xiang C."/>
            <person name="Zhu J.K."/>
            <person name="Oliver M.J."/>
            <person name="He Y."/>
        </authorList>
    </citation>
    <scope>NUCLEOTIDE SEQUENCE [LARGE SCALE GENOMIC DNA]</scope>
    <source>
        <strain evidence="3">cv. XS01</strain>
    </source>
</reference>
<name>A0A2Z7C471_9LAMI</name>
<evidence type="ECO:0000313" key="3">
    <source>
        <dbReference type="Proteomes" id="UP000250235"/>
    </source>
</evidence>
<proteinExistence type="predicted"/>
<feature type="region of interest" description="Disordered" evidence="1">
    <location>
        <begin position="242"/>
        <end position="291"/>
    </location>
</feature>
<evidence type="ECO:0000313" key="2">
    <source>
        <dbReference type="EMBL" id="KZV41714.1"/>
    </source>
</evidence>
<gene>
    <name evidence="2" type="ORF">F511_32507</name>
</gene>
<organism evidence="2 3">
    <name type="scientific">Dorcoceras hygrometricum</name>
    <dbReference type="NCBI Taxonomy" id="472368"/>
    <lineage>
        <taxon>Eukaryota</taxon>
        <taxon>Viridiplantae</taxon>
        <taxon>Streptophyta</taxon>
        <taxon>Embryophyta</taxon>
        <taxon>Tracheophyta</taxon>
        <taxon>Spermatophyta</taxon>
        <taxon>Magnoliopsida</taxon>
        <taxon>eudicotyledons</taxon>
        <taxon>Gunneridae</taxon>
        <taxon>Pentapetalae</taxon>
        <taxon>asterids</taxon>
        <taxon>lamiids</taxon>
        <taxon>Lamiales</taxon>
        <taxon>Gesneriaceae</taxon>
        <taxon>Didymocarpoideae</taxon>
        <taxon>Trichosporeae</taxon>
        <taxon>Loxocarpinae</taxon>
        <taxon>Dorcoceras</taxon>
    </lineage>
</organism>
<feature type="region of interest" description="Disordered" evidence="1">
    <location>
        <begin position="68"/>
        <end position="89"/>
    </location>
</feature>
<dbReference type="EMBL" id="KQ999399">
    <property type="protein sequence ID" value="KZV41714.1"/>
    <property type="molecule type" value="Genomic_DNA"/>
</dbReference>